<feature type="repeat" description="TPR" evidence="5">
    <location>
        <begin position="714"/>
        <end position="747"/>
    </location>
</feature>
<name>A0A2H0WXK3_9BACT</name>
<dbReference type="Gene3D" id="1.25.40.10">
    <property type="entry name" value="Tetratricopeptide repeat domain"/>
    <property type="match status" value="1"/>
</dbReference>
<feature type="transmembrane region" description="Helical" evidence="6">
    <location>
        <begin position="240"/>
        <end position="260"/>
    </location>
</feature>
<feature type="transmembrane region" description="Helical" evidence="6">
    <location>
        <begin position="48"/>
        <end position="71"/>
    </location>
</feature>
<dbReference type="PANTHER" id="PTHR37422">
    <property type="entry name" value="TEICHURONIC ACID BIOSYNTHESIS PROTEIN TUAE"/>
    <property type="match status" value="1"/>
</dbReference>
<feature type="transmembrane region" description="Helical" evidence="6">
    <location>
        <begin position="126"/>
        <end position="144"/>
    </location>
</feature>
<dbReference type="GO" id="GO:0016020">
    <property type="term" value="C:membrane"/>
    <property type="evidence" value="ECO:0007669"/>
    <property type="project" value="UniProtKB-SubCell"/>
</dbReference>
<proteinExistence type="predicted"/>
<evidence type="ECO:0000256" key="6">
    <source>
        <dbReference type="SAM" id="Phobius"/>
    </source>
</evidence>
<feature type="transmembrane region" description="Helical" evidence="6">
    <location>
        <begin position="91"/>
        <end position="111"/>
    </location>
</feature>
<feature type="transmembrane region" description="Helical" evidence="6">
    <location>
        <begin position="217"/>
        <end position="234"/>
    </location>
</feature>
<dbReference type="Pfam" id="PF04932">
    <property type="entry name" value="Wzy_C"/>
    <property type="match status" value="1"/>
</dbReference>
<dbReference type="SMART" id="SM00028">
    <property type="entry name" value="TPR"/>
    <property type="match status" value="4"/>
</dbReference>
<feature type="domain" description="O-antigen ligase-related" evidence="7">
    <location>
        <begin position="228"/>
        <end position="380"/>
    </location>
</feature>
<keyword evidence="2 6" id="KW-0812">Transmembrane</keyword>
<dbReference type="SUPFAM" id="SSF48452">
    <property type="entry name" value="TPR-like"/>
    <property type="match status" value="1"/>
</dbReference>
<protein>
    <recommendedName>
        <fullName evidence="7">O-antigen ligase-related domain-containing protein</fullName>
    </recommendedName>
</protein>
<evidence type="ECO:0000313" key="9">
    <source>
        <dbReference type="Proteomes" id="UP000229080"/>
    </source>
</evidence>
<feature type="transmembrane region" description="Helical" evidence="6">
    <location>
        <begin position="368"/>
        <end position="392"/>
    </location>
</feature>
<dbReference type="Proteomes" id="UP000229080">
    <property type="component" value="Unassembled WGS sequence"/>
</dbReference>
<evidence type="ECO:0000256" key="1">
    <source>
        <dbReference type="ARBA" id="ARBA00004141"/>
    </source>
</evidence>
<evidence type="ECO:0000256" key="3">
    <source>
        <dbReference type="ARBA" id="ARBA00022989"/>
    </source>
</evidence>
<dbReference type="InterPro" id="IPR011990">
    <property type="entry name" value="TPR-like_helical_dom_sf"/>
</dbReference>
<dbReference type="InterPro" id="IPR051533">
    <property type="entry name" value="WaaL-like"/>
</dbReference>
<keyword evidence="5" id="KW-0802">TPR repeat</keyword>
<evidence type="ECO:0000259" key="7">
    <source>
        <dbReference type="Pfam" id="PF04932"/>
    </source>
</evidence>
<feature type="repeat" description="TPR" evidence="5">
    <location>
        <begin position="680"/>
        <end position="713"/>
    </location>
</feature>
<feature type="transmembrane region" description="Helical" evidence="6">
    <location>
        <begin position="267"/>
        <end position="285"/>
    </location>
</feature>
<dbReference type="EMBL" id="PEZF01000094">
    <property type="protein sequence ID" value="PIS16649.1"/>
    <property type="molecule type" value="Genomic_DNA"/>
</dbReference>
<organism evidence="8 9">
    <name type="scientific">Candidatus Portnoybacteria bacterium CG09_land_8_20_14_0_10_44_13</name>
    <dbReference type="NCBI Taxonomy" id="1974811"/>
    <lineage>
        <taxon>Bacteria</taxon>
        <taxon>Candidatus Portnoyibacteriota</taxon>
    </lineage>
</organism>
<gene>
    <name evidence="8" type="ORF">COT61_02735</name>
</gene>
<dbReference type="PROSITE" id="PS50005">
    <property type="entry name" value="TPR"/>
    <property type="match status" value="2"/>
</dbReference>
<dbReference type="PANTHER" id="PTHR37422:SF13">
    <property type="entry name" value="LIPOPOLYSACCHARIDE BIOSYNTHESIS PROTEIN PA4999-RELATED"/>
    <property type="match status" value="1"/>
</dbReference>
<dbReference type="InterPro" id="IPR007016">
    <property type="entry name" value="O-antigen_ligase-rel_domated"/>
</dbReference>
<dbReference type="InterPro" id="IPR019734">
    <property type="entry name" value="TPR_rpt"/>
</dbReference>
<feature type="transmembrane region" description="Helical" evidence="6">
    <location>
        <begin position="190"/>
        <end position="210"/>
    </location>
</feature>
<evidence type="ECO:0000256" key="5">
    <source>
        <dbReference type="PROSITE-ProRule" id="PRU00339"/>
    </source>
</evidence>
<feature type="transmembrane region" description="Helical" evidence="6">
    <location>
        <begin position="423"/>
        <end position="440"/>
    </location>
</feature>
<evidence type="ECO:0000256" key="2">
    <source>
        <dbReference type="ARBA" id="ARBA00022692"/>
    </source>
</evidence>
<comment type="caution">
    <text evidence="8">The sequence shown here is derived from an EMBL/GenBank/DDBJ whole genome shotgun (WGS) entry which is preliminary data.</text>
</comment>
<feature type="transmembrane region" description="Helical" evidence="6">
    <location>
        <begin position="21"/>
        <end position="42"/>
    </location>
</feature>
<feature type="transmembrane region" description="Helical" evidence="6">
    <location>
        <begin position="461"/>
        <end position="478"/>
    </location>
</feature>
<evidence type="ECO:0000313" key="8">
    <source>
        <dbReference type="EMBL" id="PIS16649.1"/>
    </source>
</evidence>
<keyword evidence="3 6" id="KW-1133">Transmembrane helix</keyword>
<dbReference type="AlphaFoldDB" id="A0A2H0WXK3"/>
<evidence type="ECO:0000256" key="4">
    <source>
        <dbReference type="ARBA" id="ARBA00023136"/>
    </source>
</evidence>
<comment type="subcellular location">
    <subcellularLocation>
        <location evidence="1">Membrane</location>
        <topology evidence="1">Multi-pass membrane protein</topology>
    </subcellularLocation>
</comment>
<reference evidence="9" key="1">
    <citation type="submission" date="2017-09" db="EMBL/GenBank/DDBJ databases">
        <title>Depth-based differentiation of microbial function through sediment-hosted aquifers and enrichment of novel symbionts in the deep terrestrial subsurface.</title>
        <authorList>
            <person name="Probst A.J."/>
            <person name="Ladd B."/>
            <person name="Jarett J.K."/>
            <person name="Geller-Mcgrath D.E."/>
            <person name="Sieber C.M.K."/>
            <person name="Emerson J.B."/>
            <person name="Anantharaman K."/>
            <person name="Thomas B.C."/>
            <person name="Malmstrom R."/>
            <person name="Stieglmeier M."/>
            <person name="Klingl A."/>
            <person name="Woyke T."/>
            <person name="Ryan C.M."/>
            <person name="Banfield J.F."/>
        </authorList>
    </citation>
    <scope>NUCLEOTIDE SEQUENCE [LARGE SCALE GENOMIC DNA]</scope>
</reference>
<accession>A0A2H0WXK3</accession>
<keyword evidence="4 6" id="KW-0472">Membrane</keyword>
<feature type="transmembrane region" description="Helical" evidence="6">
    <location>
        <begin position="151"/>
        <end position="170"/>
    </location>
</feature>
<feature type="non-terminal residue" evidence="8">
    <location>
        <position position="1"/>
    </location>
</feature>
<dbReference type="Pfam" id="PF14559">
    <property type="entry name" value="TPR_19"/>
    <property type="match status" value="1"/>
</dbReference>
<sequence>NRGFARIENKSKPPMNKIDTENFLSGAIKWLIILAMFTPLLISSSTLFPYVFGKAIAFQILIELALICYLYLLYTNRQRTGQFEYLPRLNLLAWTLITFFLVLVLSTIFGVDQHYSFWSKQERMDGLFNLFHFFALFFLVSATFKGKQSWLYVLNASIIISFIVSLYALGQKFGLFYTPYGNRVTGPLGNAAFLATYLLFNIFFSAFLLLQTKNTGARSWYSGLIIFETIILFLSYTRGAIFGLIAGAVIFSVGILLFGPRNRVKKFILAFLLLLVLAGGALFLARNTNFVKTEPLLYRLTDLSFEVGTGKIRLVSWKIGLDAFLEKPLLGWGPENYYVAFNKHLDPVFFYYSGETFDRAHNRLVDVLVMNGILGLLAYLSIFVAAALLLWWKIKDSPALALILIALLGAYFIQNLLLFDMPISYLMFFLSLGLINFALGGQAIKPNQRPAEVKGGQALKYLVWPLILVIIIFLWTGNVKPLLASQNSIKAQQILGAQNATDQTFKLAMDTFEKSINYHTLTNPETRKTLTQVILGTVDSTQYSSQTKIDGLKFTANQLEQGIQEMPLFVEYYLYIDDVYNYLAQQDKSYLDKSENMAEKLVALYPNLPQAYYKLIINRLIAGDYQRAIEAGQQITRLAPQLSPAFWYLGVSYFYAGNMELAKTNTEKALSMNYSYGTNQSSILLLAQLYTRTKDYERAAQFYNALLNQKPDDLNTAINLAALYKEMGQIDKAREIASKLLTTHPEAAQETNQFLEELNHLQPK</sequence>
<feature type="transmembrane region" description="Helical" evidence="6">
    <location>
        <begin position="399"/>
        <end position="417"/>
    </location>
</feature>